<keyword evidence="3 7" id="KW-0812">Transmembrane</keyword>
<reference evidence="8" key="1">
    <citation type="submission" date="2023-05" db="EMBL/GenBank/DDBJ databases">
        <authorList>
            <person name="Zhang X."/>
        </authorList>
    </citation>
    <scope>NUCLEOTIDE SEQUENCE</scope>
    <source>
        <strain evidence="8">BD1B2-1</strain>
    </source>
</reference>
<keyword evidence="2" id="KW-1003">Cell membrane</keyword>
<evidence type="ECO:0000256" key="6">
    <source>
        <dbReference type="SAM" id="Coils"/>
    </source>
</evidence>
<evidence type="ECO:0000256" key="7">
    <source>
        <dbReference type="SAM" id="Phobius"/>
    </source>
</evidence>
<keyword evidence="9" id="KW-1185">Reference proteome</keyword>
<accession>A0AAE3R1H9</accession>
<evidence type="ECO:0000256" key="1">
    <source>
        <dbReference type="ARBA" id="ARBA00004651"/>
    </source>
</evidence>
<dbReference type="AlphaFoldDB" id="A0AAE3R1H9"/>
<feature type="transmembrane region" description="Helical" evidence="7">
    <location>
        <begin position="53"/>
        <end position="78"/>
    </location>
</feature>
<dbReference type="PANTHER" id="PTHR33529">
    <property type="entry name" value="SLR0882 PROTEIN-RELATED"/>
    <property type="match status" value="1"/>
</dbReference>
<feature type="coiled-coil region" evidence="6">
    <location>
        <begin position="259"/>
        <end position="286"/>
    </location>
</feature>
<gene>
    <name evidence="8" type="ORF">QNI22_00825</name>
</gene>
<protein>
    <submittedName>
        <fullName evidence="8">LptF/LptG family permease</fullName>
    </submittedName>
</protein>
<keyword evidence="6" id="KW-0175">Coiled coil</keyword>
<name>A0AAE3R1H9_9BACT</name>
<feature type="transmembrane region" description="Helical" evidence="7">
    <location>
        <begin position="12"/>
        <end position="33"/>
    </location>
</feature>
<evidence type="ECO:0000256" key="2">
    <source>
        <dbReference type="ARBA" id="ARBA00022475"/>
    </source>
</evidence>
<dbReference type="InterPro" id="IPR005495">
    <property type="entry name" value="LptG/LptF_permease"/>
</dbReference>
<comment type="caution">
    <text evidence="8">The sequence shown here is derived from an EMBL/GenBank/DDBJ whole genome shotgun (WGS) entry which is preliminary data.</text>
</comment>
<feature type="transmembrane region" description="Helical" evidence="7">
    <location>
        <begin position="435"/>
        <end position="454"/>
    </location>
</feature>
<dbReference type="GO" id="GO:0015920">
    <property type="term" value="P:lipopolysaccharide transport"/>
    <property type="evidence" value="ECO:0007669"/>
    <property type="project" value="TreeGrafter"/>
</dbReference>
<evidence type="ECO:0000313" key="9">
    <source>
        <dbReference type="Proteomes" id="UP001232063"/>
    </source>
</evidence>
<dbReference type="GO" id="GO:0043190">
    <property type="term" value="C:ATP-binding cassette (ABC) transporter complex"/>
    <property type="evidence" value="ECO:0007669"/>
    <property type="project" value="TreeGrafter"/>
</dbReference>
<evidence type="ECO:0000256" key="3">
    <source>
        <dbReference type="ARBA" id="ARBA00022692"/>
    </source>
</evidence>
<dbReference type="Pfam" id="PF03739">
    <property type="entry name" value="LptF_LptG"/>
    <property type="match status" value="1"/>
</dbReference>
<evidence type="ECO:0000256" key="5">
    <source>
        <dbReference type="ARBA" id="ARBA00023136"/>
    </source>
</evidence>
<evidence type="ECO:0000256" key="4">
    <source>
        <dbReference type="ARBA" id="ARBA00022989"/>
    </source>
</evidence>
<dbReference type="Proteomes" id="UP001232063">
    <property type="component" value="Unassembled WGS sequence"/>
</dbReference>
<comment type="subcellular location">
    <subcellularLocation>
        <location evidence="1">Cell membrane</location>
        <topology evidence="1">Multi-pass membrane protein</topology>
    </subcellularLocation>
</comment>
<dbReference type="RefSeq" id="WP_314508701.1">
    <property type="nucleotide sequence ID" value="NZ_JASJOU010000001.1"/>
</dbReference>
<keyword evidence="4 7" id="KW-1133">Transmembrane helix</keyword>
<feature type="transmembrane region" description="Helical" evidence="7">
    <location>
        <begin position="99"/>
        <end position="117"/>
    </location>
</feature>
<organism evidence="8 9">
    <name type="scientific">Xanthocytophaga agilis</name>
    <dbReference type="NCBI Taxonomy" id="3048010"/>
    <lineage>
        <taxon>Bacteria</taxon>
        <taxon>Pseudomonadati</taxon>
        <taxon>Bacteroidota</taxon>
        <taxon>Cytophagia</taxon>
        <taxon>Cytophagales</taxon>
        <taxon>Rhodocytophagaceae</taxon>
        <taxon>Xanthocytophaga</taxon>
    </lineage>
</organism>
<dbReference type="PANTHER" id="PTHR33529:SF6">
    <property type="entry name" value="YJGP_YJGQ FAMILY PERMEASE"/>
    <property type="match status" value="1"/>
</dbReference>
<dbReference type="EMBL" id="JASJOU010000001">
    <property type="protein sequence ID" value="MDJ1499163.1"/>
    <property type="molecule type" value="Genomic_DNA"/>
</dbReference>
<sequence length="503" mass="57458">MKKIHILVLKAFLGPFVLTFAVVVFIFVTQTLVKYFDEIVGKGLSFLVYIKLLFYFSINTSTVAFPLSILLSSLIAFGNLGEYNELTAIKSSGISLLRALQPVFIFAVGLTLFAFWFNNNIVPKANLRAYSLLYDIRQKKPSLSIKEGIFYSGLEGVSIKANKKFPDGKSMKELMIYDHSQGHGNSRLILADSAQMYNIMNGKYLVFELFNGTIYDDQGASNRRDQKAQFIRNIFKRTKMVFSLASFEMDTTPTSLFKYDRLMKNFKELRESADSLNKKLEKEIHNTETGVSQYYYHHLKQLNSNVSQKIKLTNGSTNWADSTERAHLQDPPYKKVSIIETAINQARNVKSNLDGGKYQQESAQKEYRIFAIERHRRFTQSVACLAMFLIGAPLGSIIRKGGLGVPVLVSIGFFILFYVLTLMGEKWAREGVMEIPYGAWLADFVLFMIGLFFLRQARNDSRLFDADIYKIAFNKFISRFKKTDKSSLPQLKPEEKNEEVPQL</sequence>
<proteinExistence type="predicted"/>
<feature type="transmembrane region" description="Helical" evidence="7">
    <location>
        <begin position="378"/>
        <end position="398"/>
    </location>
</feature>
<evidence type="ECO:0000313" key="8">
    <source>
        <dbReference type="EMBL" id="MDJ1499163.1"/>
    </source>
</evidence>
<keyword evidence="5 7" id="KW-0472">Membrane</keyword>
<feature type="transmembrane region" description="Helical" evidence="7">
    <location>
        <begin position="405"/>
        <end position="423"/>
    </location>
</feature>